<dbReference type="Proteomes" id="UP000250235">
    <property type="component" value="Unassembled WGS sequence"/>
</dbReference>
<proteinExistence type="predicted"/>
<organism evidence="3 4">
    <name type="scientific">Dorcoceras hygrometricum</name>
    <dbReference type="NCBI Taxonomy" id="472368"/>
    <lineage>
        <taxon>Eukaryota</taxon>
        <taxon>Viridiplantae</taxon>
        <taxon>Streptophyta</taxon>
        <taxon>Embryophyta</taxon>
        <taxon>Tracheophyta</taxon>
        <taxon>Spermatophyta</taxon>
        <taxon>Magnoliopsida</taxon>
        <taxon>eudicotyledons</taxon>
        <taxon>Gunneridae</taxon>
        <taxon>Pentapetalae</taxon>
        <taxon>asterids</taxon>
        <taxon>lamiids</taxon>
        <taxon>Lamiales</taxon>
        <taxon>Gesneriaceae</taxon>
        <taxon>Didymocarpoideae</taxon>
        <taxon>Trichosporeae</taxon>
        <taxon>Loxocarpinae</taxon>
        <taxon>Dorcoceras</taxon>
    </lineage>
</organism>
<reference evidence="3 4" key="1">
    <citation type="journal article" date="2015" name="Proc. Natl. Acad. Sci. U.S.A.">
        <title>The resurrection genome of Boea hygrometrica: A blueprint for survival of dehydration.</title>
        <authorList>
            <person name="Xiao L."/>
            <person name="Yang G."/>
            <person name="Zhang L."/>
            <person name="Yang X."/>
            <person name="Zhao S."/>
            <person name="Ji Z."/>
            <person name="Zhou Q."/>
            <person name="Hu M."/>
            <person name="Wang Y."/>
            <person name="Chen M."/>
            <person name="Xu Y."/>
            <person name="Jin H."/>
            <person name="Xiao X."/>
            <person name="Hu G."/>
            <person name="Bao F."/>
            <person name="Hu Y."/>
            <person name="Wan P."/>
            <person name="Li L."/>
            <person name="Deng X."/>
            <person name="Kuang T."/>
            <person name="Xiang C."/>
            <person name="Zhu J.K."/>
            <person name="Oliver M.J."/>
            <person name="He Y."/>
        </authorList>
    </citation>
    <scope>NUCLEOTIDE SEQUENCE [LARGE SCALE GENOMIC DNA]</scope>
    <source>
        <strain evidence="4">cv. XS01</strain>
    </source>
</reference>
<evidence type="ECO:0000313" key="4">
    <source>
        <dbReference type="Proteomes" id="UP000250235"/>
    </source>
</evidence>
<evidence type="ECO:0000256" key="1">
    <source>
        <dbReference type="SAM" id="Coils"/>
    </source>
</evidence>
<keyword evidence="1" id="KW-0175">Coiled coil</keyword>
<accession>A0A2Z7BZE9</accession>
<evidence type="ECO:0000313" key="3">
    <source>
        <dbReference type="EMBL" id="KZV38978.1"/>
    </source>
</evidence>
<feature type="region of interest" description="Disordered" evidence="2">
    <location>
        <begin position="133"/>
        <end position="162"/>
    </location>
</feature>
<keyword evidence="4" id="KW-1185">Reference proteome</keyword>
<feature type="compositionally biased region" description="Basic and acidic residues" evidence="2">
    <location>
        <begin position="133"/>
        <end position="143"/>
    </location>
</feature>
<dbReference type="AlphaFoldDB" id="A0A2Z7BZE9"/>
<evidence type="ECO:0000256" key="2">
    <source>
        <dbReference type="SAM" id="MobiDB-lite"/>
    </source>
</evidence>
<gene>
    <name evidence="3" type="ORF">F511_40596</name>
</gene>
<dbReference type="EMBL" id="KV001377">
    <property type="protein sequence ID" value="KZV38978.1"/>
    <property type="molecule type" value="Genomic_DNA"/>
</dbReference>
<name>A0A2Z7BZE9_9LAMI</name>
<protein>
    <submittedName>
        <fullName evidence="3">Uncharacterized protein</fullName>
    </submittedName>
</protein>
<feature type="region of interest" description="Disordered" evidence="2">
    <location>
        <begin position="1"/>
        <end position="32"/>
    </location>
</feature>
<sequence length="162" mass="18248">MVAKENKSAWADSDSEESSSGTFSSSENEDEVQCLMTDDTEEIFDFSNLKFTALNEMVQEYEKLSQLFEEVKAEKESCANKSESVSKRYAICFNTGQPVEAQSGETMIAAQLPIWKGRFCGLGYTAPKKPRESWLKRRVEQMRGKSKSGGRKPGQFSRLSQN</sequence>
<feature type="coiled-coil region" evidence="1">
    <location>
        <begin position="54"/>
        <end position="81"/>
    </location>
</feature>